<dbReference type="EMBL" id="VSZY01000024">
    <property type="protein sequence ID" value="MCU9969765.1"/>
    <property type="molecule type" value="Genomic_DNA"/>
</dbReference>
<dbReference type="Proteomes" id="UP001209486">
    <property type="component" value="Unassembled WGS sequence"/>
</dbReference>
<dbReference type="InterPro" id="IPR022062">
    <property type="entry name" value="DUF3618"/>
</dbReference>
<dbReference type="EMBL" id="UGGQ01000006">
    <property type="protein sequence ID" value="STO16590.1"/>
    <property type="molecule type" value="Genomic_DNA"/>
</dbReference>
<feature type="compositionally biased region" description="Polar residues" evidence="1">
    <location>
        <begin position="1"/>
        <end position="16"/>
    </location>
</feature>
<evidence type="ECO:0000313" key="4">
    <source>
        <dbReference type="EMBL" id="NMW93058.1"/>
    </source>
</evidence>
<protein>
    <submittedName>
        <fullName evidence="4">DUF3618 domain-containing protein</fullName>
    </submittedName>
    <submittedName>
        <fullName evidence="6">Protein of uncharacterized function (DUF3618)</fullName>
    </submittedName>
</protein>
<evidence type="ECO:0000313" key="10">
    <source>
        <dbReference type="Proteomes" id="UP000582487"/>
    </source>
</evidence>
<dbReference type="Proteomes" id="UP000575397">
    <property type="component" value="Unassembled WGS sequence"/>
</dbReference>
<accession>A0A2J9KMM6</accession>
<sequence length="111" mass="11680">MTETEQGSTLGNTVNPGQAPHESDFGTDPQTIEAHIRQAREEVAATVDELVDRMRPANQAKALKDKALGVVDAARETVADAIAGDDAARKKVGIAAGAIAGLTLLALRRRH</sequence>
<dbReference type="EMBL" id="JABCUS010000023">
    <property type="protein sequence ID" value="NMX04141.1"/>
    <property type="molecule type" value="Genomic_DNA"/>
</dbReference>
<evidence type="ECO:0000313" key="5">
    <source>
        <dbReference type="EMBL" id="NMX04141.1"/>
    </source>
</evidence>
<evidence type="ECO:0000256" key="1">
    <source>
        <dbReference type="SAM" id="MobiDB-lite"/>
    </source>
</evidence>
<dbReference type="Proteomes" id="UP000578252">
    <property type="component" value="Unassembled WGS sequence"/>
</dbReference>
<organism evidence="4 10">
    <name type="scientific">Mobiluncus mulieris</name>
    <dbReference type="NCBI Taxonomy" id="2052"/>
    <lineage>
        <taxon>Bacteria</taxon>
        <taxon>Bacillati</taxon>
        <taxon>Actinomycetota</taxon>
        <taxon>Actinomycetes</taxon>
        <taxon>Actinomycetales</taxon>
        <taxon>Actinomycetaceae</taxon>
        <taxon>Mobiluncus</taxon>
    </lineage>
</organism>
<dbReference type="AlphaFoldDB" id="A0A2J9KMM6"/>
<name>A0A2J9KMM6_9ACTO</name>
<dbReference type="EMBL" id="JABCUR010000006">
    <property type="protein sequence ID" value="NMW65389.1"/>
    <property type="molecule type" value="Genomic_DNA"/>
</dbReference>
<evidence type="ECO:0000313" key="11">
    <source>
        <dbReference type="Proteomes" id="UP001209486"/>
    </source>
</evidence>
<dbReference type="Proteomes" id="UP000582487">
    <property type="component" value="Unassembled WGS sequence"/>
</dbReference>
<evidence type="ECO:0000313" key="7">
    <source>
        <dbReference type="Proteomes" id="UP000255284"/>
    </source>
</evidence>
<reference evidence="6 7" key="1">
    <citation type="submission" date="2018-06" db="EMBL/GenBank/DDBJ databases">
        <authorList>
            <consortium name="Pathogen Informatics"/>
            <person name="Doyle S."/>
        </authorList>
    </citation>
    <scope>NUCLEOTIDE SEQUENCE [LARGE SCALE GENOMIC DNA]</scope>
    <source>
        <strain evidence="6 7">NCTC11819</strain>
    </source>
</reference>
<dbReference type="EMBL" id="JABCUV010000004">
    <property type="protein sequence ID" value="NMW93058.1"/>
    <property type="molecule type" value="Genomic_DNA"/>
</dbReference>
<dbReference type="GeneID" id="61168769"/>
<comment type="caution">
    <text evidence="4">The sequence shown here is derived from an EMBL/GenBank/DDBJ whole genome shotgun (WGS) entry which is preliminary data.</text>
</comment>
<dbReference type="Proteomes" id="UP000255284">
    <property type="component" value="Unassembled WGS sequence"/>
</dbReference>
<reference evidence="2 11" key="2">
    <citation type="submission" date="2019-08" db="EMBL/GenBank/DDBJ databases">
        <title>Comparison of rpoB and gyrB Sequences from Mobiluncus Species and Development of a Multiplex PCR Method for Clinical Detection of Mobiluncus curtisii and Mobiluncus mulieris.</title>
        <authorList>
            <person name="Yang L."/>
            <person name="Shen Y."/>
            <person name="Xu G."/>
            <person name="Shu L.-B."/>
            <person name="Hu J."/>
            <person name="Zhang R."/>
            <person name="Wang Y."/>
            <person name="Zhou H.-W."/>
            <person name="Zhang X."/>
        </authorList>
    </citation>
    <scope>NUCLEOTIDE SEQUENCE [LARGE SCALE GENOMIC DNA]</scope>
    <source>
        <strain evidence="2 11">M26</strain>
    </source>
</reference>
<gene>
    <name evidence="2" type="ORF">FYZ43_10320</name>
    <name evidence="4" type="ORF">HHJ74_05015</name>
    <name evidence="5" type="ORF">HHJ77_09480</name>
    <name evidence="3" type="ORF">HHJ78_07570</name>
    <name evidence="6" type="ORF">NCTC11819_01160</name>
</gene>
<proteinExistence type="predicted"/>
<evidence type="ECO:0000313" key="2">
    <source>
        <dbReference type="EMBL" id="MCU9969765.1"/>
    </source>
</evidence>
<dbReference type="OrthoDB" id="10001242at2"/>
<feature type="region of interest" description="Disordered" evidence="1">
    <location>
        <begin position="1"/>
        <end position="31"/>
    </location>
</feature>
<evidence type="ECO:0000313" key="8">
    <source>
        <dbReference type="Proteomes" id="UP000575397"/>
    </source>
</evidence>
<evidence type="ECO:0000313" key="6">
    <source>
        <dbReference type="EMBL" id="STO16590.1"/>
    </source>
</evidence>
<dbReference type="RefSeq" id="WP_004013842.1">
    <property type="nucleotide sequence ID" value="NZ_CAMPNB010000042.1"/>
</dbReference>
<dbReference type="Pfam" id="PF12277">
    <property type="entry name" value="DUF3618"/>
    <property type="match status" value="1"/>
</dbReference>
<evidence type="ECO:0000313" key="9">
    <source>
        <dbReference type="Proteomes" id="UP000578252"/>
    </source>
</evidence>
<reference evidence="8 9" key="3">
    <citation type="submission" date="2020-04" db="EMBL/GenBank/DDBJ databases">
        <title>Antimicrobial susceptibility and clonality of vaginal-derived multi-drug resistant Mobiluncus isolates in China.</title>
        <authorList>
            <person name="Zhang X."/>
        </authorList>
    </citation>
    <scope>NUCLEOTIDE SEQUENCE [LARGE SCALE GENOMIC DNA]</scope>
    <source>
        <strain evidence="5 8">12</strain>
        <strain evidence="3 9">13</strain>
        <strain evidence="4 10">7</strain>
    </source>
</reference>
<evidence type="ECO:0000313" key="3">
    <source>
        <dbReference type="EMBL" id="NMW65389.1"/>
    </source>
</evidence>